<accession>A0A0A9HGD1</accession>
<evidence type="ECO:0000313" key="2">
    <source>
        <dbReference type="EMBL" id="JAE33921.1"/>
    </source>
</evidence>
<sequence length="22" mass="2269">MGGRGSTMPQSGGSNPFLFPSR</sequence>
<reference evidence="2" key="2">
    <citation type="journal article" date="2015" name="Data Brief">
        <title>Shoot transcriptome of the giant reed, Arundo donax.</title>
        <authorList>
            <person name="Barrero R.A."/>
            <person name="Guerrero F.D."/>
            <person name="Moolhuijzen P."/>
            <person name="Goolsby J.A."/>
            <person name="Tidwell J."/>
            <person name="Bellgard S.E."/>
            <person name="Bellgard M.I."/>
        </authorList>
    </citation>
    <scope>NUCLEOTIDE SEQUENCE</scope>
    <source>
        <tissue evidence="2">Shoot tissue taken approximately 20 cm above the soil surface</tissue>
    </source>
</reference>
<evidence type="ECO:0000256" key="1">
    <source>
        <dbReference type="SAM" id="MobiDB-lite"/>
    </source>
</evidence>
<reference evidence="2" key="1">
    <citation type="submission" date="2014-09" db="EMBL/GenBank/DDBJ databases">
        <authorList>
            <person name="Magalhaes I.L.F."/>
            <person name="Oliveira U."/>
            <person name="Santos F.R."/>
            <person name="Vidigal T.H.D.A."/>
            <person name="Brescovit A.D."/>
            <person name="Santos A.J."/>
        </authorList>
    </citation>
    <scope>NUCLEOTIDE SEQUENCE</scope>
    <source>
        <tissue evidence="2">Shoot tissue taken approximately 20 cm above the soil surface</tissue>
    </source>
</reference>
<proteinExistence type="predicted"/>
<organism evidence="2">
    <name type="scientific">Arundo donax</name>
    <name type="common">Giant reed</name>
    <name type="synonym">Donax arundinaceus</name>
    <dbReference type="NCBI Taxonomy" id="35708"/>
    <lineage>
        <taxon>Eukaryota</taxon>
        <taxon>Viridiplantae</taxon>
        <taxon>Streptophyta</taxon>
        <taxon>Embryophyta</taxon>
        <taxon>Tracheophyta</taxon>
        <taxon>Spermatophyta</taxon>
        <taxon>Magnoliopsida</taxon>
        <taxon>Liliopsida</taxon>
        <taxon>Poales</taxon>
        <taxon>Poaceae</taxon>
        <taxon>PACMAD clade</taxon>
        <taxon>Arundinoideae</taxon>
        <taxon>Arundineae</taxon>
        <taxon>Arundo</taxon>
    </lineage>
</organism>
<name>A0A0A9HGD1_ARUDO</name>
<dbReference type="AlphaFoldDB" id="A0A0A9HGD1"/>
<dbReference type="EMBL" id="GBRH01163975">
    <property type="protein sequence ID" value="JAE33921.1"/>
    <property type="molecule type" value="Transcribed_RNA"/>
</dbReference>
<feature type="region of interest" description="Disordered" evidence="1">
    <location>
        <begin position="1"/>
        <end position="22"/>
    </location>
</feature>
<protein>
    <submittedName>
        <fullName evidence="2">Uncharacterized protein</fullName>
    </submittedName>
</protein>